<sequence length="641" mass="70181">MESHSFPTSQTTNKGDREIGAATTIILHDDDTDSSELHKTKPRGPFCAWLPEIAWCFASIALFAILVAVLVICNDKPLPEWPRGVTLNTIVALLTTFCRMAFFIAVTEAISQWKWNWFATARRPRPLKDLNVLDSASRGAGGSIKAVVRSRGNIFGILSATILVTGLVTSTLSQAAVSFPIRLVPSPTQNATTFSRQDFPDMDREKRRDAQSFVDKTTRTFFQAIFSTPNHPRPFPEPTCPSSECTWPPFTSLGLCASVANVTSFLTVEPSGGIDHLMSSLRNENYTATLQDIQNVSVTGEKLTAPMLKLVSPNPPAFNDGRGSAKKGVYVPPSAPAGFPARLRVSLAWRDFPDLLDAVVSQFFLFYSNDLTEIVIGKHKRPGRILFKDSFRAAEVIWHFCVQTYNVSVSNGVSSTQLLSAETKVVDRVVSKEEIAFTLASRGPFRGEGRKEEKALHNVRIDLHEVSSFDKNMREAFEGELFLGEAPLLPYRTEPSQANRAMGSWLYDTQLYPRGRCAGLSPESCDERVFTGLKNLTEGMAGAVSDQKWTGTCPRGLCQNPMGVACLSGSANRPVDYPVASVAIQTSRLGVDVVKSSALAGVFAMTVGLSYNPDKRAVAKLGKDEVGEWKLGVEETPLLVK</sequence>
<proteinExistence type="predicted"/>
<dbReference type="InterPro" id="IPR021514">
    <property type="entry name" value="DUF3176"/>
</dbReference>
<reference evidence="2" key="1">
    <citation type="journal article" date="2023" name="Mol. Phylogenet. Evol.">
        <title>Genome-scale phylogeny and comparative genomics of the fungal order Sordariales.</title>
        <authorList>
            <person name="Hensen N."/>
            <person name="Bonometti L."/>
            <person name="Westerberg I."/>
            <person name="Brannstrom I.O."/>
            <person name="Guillou S."/>
            <person name="Cros-Aarteil S."/>
            <person name="Calhoun S."/>
            <person name="Haridas S."/>
            <person name="Kuo A."/>
            <person name="Mondo S."/>
            <person name="Pangilinan J."/>
            <person name="Riley R."/>
            <person name="LaButti K."/>
            <person name="Andreopoulos B."/>
            <person name="Lipzen A."/>
            <person name="Chen C."/>
            <person name="Yan M."/>
            <person name="Daum C."/>
            <person name="Ng V."/>
            <person name="Clum A."/>
            <person name="Steindorff A."/>
            <person name="Ohm R.A."/>
            <person name="Martin F."/>
            <person name="Silar P."/>
            <person name="Natvig D.O."/>
            <person name="Lalanne C."/>
            <person name="Gautier V."/>
            <person name="Ament-Velasquez S.L."/>
            <person name="Kruys A."/>
            <person name="Hutchinson M.I."/>
            <person name="Powell A.J."/>
            <person name="Barry K."/>
            <person name="Miller A.N."/>
            <person name="Grigoriev I.V."/>
            <person name="Debuchy R."/>
            <person name="Gladieux P."/>
            <person name="Hiltunen Thoren M."/>
            <person name="Johannesson H."/>
        </authorList>
    </citation>
    <scope>NUCLEOTIDE SEQUENCE</scope>
    <source>
        <strain evidence="2">PSN309</strain>
    </source>
</reference>
<keyword evidence="3" id="KW-1185">Reference proteome</keyword>
<dbReference type="PANTHER" id="PTHR35394">
    <property type="entry name" value="DUF3176 DOMAIN-CONTAINING PROTEIN"/>
    <property type="match status" value="1"/>
</dbReference>
<organism evidence="2 3">
    <name type="scientific">Podospora australis</name>
    <dbReference type="NCBI Taxonomy" id="1536484"/>
    <lineage>
        <taxon>Eukaryota</taxon>
        <taxon>Fungi</taxon>
        <taxon>Dikarya</taxon>
        <taxon>Ascomycota</taxon>
        <taxon>Pezizomycotina</taxon>
        <taxon>Sordariomycetes</taxon>
        <taxon>Sordariomycetidae</taxon>
        <taxon>Sordariales</taxon>
        <taxon>Podosporaceae</taxon>
        <taxon>Podospora</taxon>
    </lineage>
</organism>
<reference evidence="2" key="2">
    <citation type="submission" date="2023-05" db="EMBL/GenBank/DDBJ databases">
        <authorList>
            <consortium name="Lawrence Berkeley National Laboratory"/>
            <person name="Steindorff A."/>
            <person name="Hensen N."/>
            <person name="Bonometti L."/>
            <person name="Westerberg I."/>
            <person name="Brannstrom I.O."/>
            <person name="Guillou S."/>
            <person name="Cros-Aarteil S."/>
            <person name="Calhoun S."/>
            <person name="Haridas S."/>
            <person name="Kuo A."/>
            <person name="Mondo S."/>
            <person name="Pangilinan J."/>
            <person name="Riley R."/>
            <person name="Labutti K."/>
            <person name="Andreopoulos B."/>
            <person name="Lipzen A."/>
            <person name="Chen C."/>
            <person name="Yanf M."/>
            <person name="Daum C."/>
            <person name="Ng V."/>
            <person name="Clum A."/>
            <person name="Ohm R."/>
            <person name="Martin F."/>
            <person name="Silar P."/>
            <person name="Natvig D."/>
            <person name="Lalanne C."/>
            <person name="Gautier V."/>
            <person name="Ament-Velasquez S.L."/>
            <person name="Kruys A."/>
            <person name="Hutchinson M.I."/>
            <person name="Powell A.J."/>
            <person name="Barry K."/>
            <person name="Miller A.N."/>
            <person name="Grigoriev I.V."/>
            <person name="Debuchy R."/>
            <person name="Gladieux P."/>
            <person name="Thoren M.H."/>
            <person name="Johannesson H."/>
        </authorList>
    </citation>
    <scope>NUCLEOTIDE SEQUENCE</scope>
    <source>
        <strain evidence="2">PSN309</strain>
    </source>
</reference>
<dbReference type="Proteomes" id="UP001302126">
    <property type="component" value="Unassembled WGS sequence"/>
</dbReference>
<dbReference type="Pfam" id="PF11374">
    <property type="entry name" value="DUF3176"/>
    <property type="match status" value="1"/>
</dbReference>
<gene>
    <name evidence="2" type="ORF">QBC35DRAFT_454281</name>
</gene>
<dbReference type="AlphaFoldDB" id="A0AAN7AFK1"/>
<evidence type="ECO:0000313" key="3">
    <source>
        <dbReference type="Proteomes" id="UP001302126"/>
    </source>
</evidence>
<keyword evidence="1" id="KW-1133">Transmembrane helix</keyword>
<keyword evidence="1" id="KW-0812">Transmembrane</keyword>
<feature type="transmembrane region" description="Helical" evidence="1">
    <location>
        <begin position="154"/>
        <end position="177"/>
    </location>
</feature>
<evidence type="ECO:0000256" key="1">
    <source>
        <dbReference type="SAM" id="Phobius"/>
    </source>
</evidence>
<dbReference type="PANTHER" id="PTHR35394:SF5">
    <property type="entry name" value="DUF3176 DOMAIN-CONTAINING PROTEIN"/>
    <property type="match status" value="1"/>
</dbReference>
<keyword evidence="1" id="KW-0472">Membrane</keyword>
<accession>A0AAN7AFK1</accession>
<dbReference type="EMBL" id="MU864450">
    <property type="protein sequence ID" value="KAK4185423.1"/>
    <property type="molecule type" value="Genomic_DNA"/>
</dbReference>
<comment type="caution">
    <text evidence="2">The sequence shown here is derived from an EMBL/GenBank/DDBJ whole genome shotgun (WGS) entry which is preliminary data.</text>
</comment>
<evidence type="ECO:0000313" key="2">
    <source>
        <dbReference type="EMBL" id="KAK4185423.1"/>
    </source>
</evidence>
<feature type="transmembrane region" description="Helical" evidence="1">
    <location>
        <begin position="84"/>
        <end position="106"/>
    </location>
</feature>
<protein>
    <submittedName>
        <fullName evidence="2">Uncharacterized protein</fullName>
    </submittedName>
</protein>
<name>A0AAN7AFK1_9PEZI</name>
<feature type="transmembrane region" description="Helical" evidence="1">
    <location>
        <begin position="49"/>
        <end position="72"/>
    </location>
</feature>